<protein>
    <submittedName>
        <fullName evidence="1">Uncharacterized protein</fullName>
    </submittedName>
</protein>
<evidence type="ECO:0000313" key="1">
    <source>
        <dbReference type="EMBL" id="CRY96671.1"/>
    </source>
</evidence>
<reference evidence="1" key="1">
    <citation type="submission" date="2015-06" db="EMBL/GenBank/DDBJ databases">
        <authorList>
            <person name="Joergensen T."/>
        </authorList>
    </citation>
    <scope>NUCLEOTIDE SEQUENCE</scope>
    <source>
        <strain evidence="1">RGFK1204</strain>
    </source>
</reference>
<sequence length="199" mass="20505">MSLVIPPGFGSAALIFSGAVGTAPYVTTIGVDLSNYGGDFVLAANQVKAVYATTIGAETSENLSLDRVTLAIGADGPGGSVDSDTVPDEFTRSGAFPPTAMSAIARKVTNELGRRGRGRMFLPGVVSEGEVDQDGTIQSARITALTQVVQDFVVTLGVGDMVGPAMPTVLLHSSAPLDPTPLTNVTISSKVGWIRGRIR</sequence>
<organism evidence="1">
    <name type="scientific">uncultured prokaryote</name>
    <dbReference type="NCBI Taxonomy" id="198431"/>
    <lineage>
        <taxon>unclassified sequences</taxon>
        <taxon>environmental samples</taxon>
    </lineage>
</organism>
<name>A0A0H5Q3M9_9ZZZZ</name>
<proteinExistence type="predicted"/>
<dbReference type="EMBL" id="LN853778">
    <property type="protein sequence ID" value="CRY96671.1"/>
    <property type="molecule type" value="Genomic_DNA"/>
</dbReference>
<dbReference type="AlphaFoldDB" id="A0A0H5Q3M9"/>
<accession>A0A0H5Q3M9</accession>
<reference evidence="1" key="2">
    <citation type="submission" date="2015-07" db="EMBL/GenBank/DDBJ databases">
        <title>Plasmids, circular viruses and viroids from rat gut.</title>
        <authorList>
            <person name="Jorgensen T.J."/>
            <person name="Hansen M.A."/>
            <person name="Xu Z."/>
            <person name="Tabak M.A."/>
            <person name="Sorensen S.J."/>
            <person name="Hansen L.H."/>
        </authorList>
    </citation>
    <scope>NUCLEOTIDE SEQUENCE</scope>
    <source>
        <strain evidence="1">RGFK1204</strain>
    </source>
</reference>